<organism evidence="2 3">
    <name type="scientific">Amycolatopsis acididurans</name>
    <dbReference type="NCBI Taxonomy" id="2724524"/>
    <lineage>
        <taxon>Bacteria</taxon>
        <taxon>Bacillati</taxon>
        <taxon>Actinomycetota</taxon>
        <taxon>Actinomycetes</taxon>
        <taxon>Pseudonocardiales</taxon>
        <taxon>Pseudonocardiaceae</taxon>
        <taxon>Amycolatopsis</taxon>
    </lineage>
</organism>
<accession>A0ABX1J0T7</accession>
<sequence length="543" mass="59739">METEVLLDATAMSRCRRRVHLEHDPAMRGTPLAPPDPAAEQRIADAAAHRAEIRQRLVEAVPGSWVVVPRELPTDERVGMTEQALADGVSYIWGALLPADREGHRRGGAELLIGTEGGYLPMLVVRHRITDPGTGAVTTSLTDLDPGNATVDETRKVRSQPRDQLRLAHLRRMLQARGLATVRPLGAVIGLDADLVLWHDLTAPTWPGGRNALDEYDVRLADRVAVAQAAAGGGPALAEPSRVLECRTCPWWPTCETELNAVRDVSLVVRGEDAMELRRAGVSTVDKLAALDPAEEPPILWTSGTFADAVALARAWLADLTVVRKVPSVEVPRADVEVDVDMESFGESGAYLWGCLLSGADVGFAPGYRSFVTWDPLPTVDEARSFAEFWTWLMEVRARALAAGLTFRAYCYNAMAENRWLFGSVERFGDHPGIPVKREVQSFVDSDEWVDLFRSVSDQFLCSRGKGLKVVAPVAGFAWRDPEAGGEASMRWYRAAVGMNDLPSDVEQRERLLRYNEDDVRATKVLREWMSGPANEIPFMGSL</sequence>
<name>A0ABX1J0T7_9PSEU</name>
<dbReference type="Pfam" id="PF13482">
    <property type="entry name" value="RNase_H_2"/>
    <property type="match status" value="1"/>
</dbReference>
<dbReference type="Proteomes" id="UP000715441">
    <property type="component" value="Unassembled WGS sequence"/>
</dbReference>
<comment type="caution">
    <text evidence="2">The sequence shown here is derived from an EMBL/GenBank/DDBJ whole genome shotgun (WGS) entry which is preliminary data.</text>
</comment>
<evidence type="ECO:0000313" key="3">
    <source>
        <dbReference type="Proteomes" id="UP000715441"/>
    </source>
</evidence>
<evidence type="ECO:0000259" key="1">
    <source>
        <dbReference type="Pfam" id="PF13482"/>
    </source>
</evidence>
<gene>
    <name evidence="2" type="ORF">HFP15_10890</name>
</gene>
<protein>
    <submittedName>
        <fullName evidence="2">TM0106 family RecB-like putative nuclease</fullName>
    </submittedName>
</protein>
<proteinExistence type="predicted"/>
<feature type="domain" description="YprB ribonuclease H-like" evidence="1">
    <location>
        <begin position="446"/>
        <end position="530"/>
    </location>
</feature>
<reference evidence="2 3" key="1">
    <citation type="submission" date="2020-04" db="EMBL/GenBank/DDBJ databases">
        <title>Novel species.</title>
        <authorList>
            <person name="Teo W.F.A."/>
            <person name="Lipun K."/>
            <person name="Srisuk N."/>
            <person name="Duangmal K."/>
        </authorList>
    </citation>
    <scope>NUCLEOTIDE SEQUENCE [LARGE SCALE GENOMIC DNA]</scope>
    <source>
        <strain evidence="2 3">K13G38</strain>
    </source>
</reference>
<dbReference type="InterPro" id="IPR012337">
    <property type="entry name" value="RNaseH-like_sf"/>
</dbReference>
<dbReference type="EMBL" id="JAAXLS010000005">
    <property type="protein sequence ID" value="NKQ53387.1"/>
    <property type="molecule type" value="Genomic_DNA"/>
</dbReference>
<dbReference type="NCBIfam" id="TIGR03491">
    <property type="entry name" value="TM0106 family RecB-like putative nuclease"/>
    <property type="match status" value="1"/>
</dbReference>
<dbReference type="InterPro" id="IPR038720">
    <property type="entry name" value="YprB_RNase_H-like_dom"/>
</dbReference>
<keyword evidence="3" id="KW-1185">Reference proteome</keyword>
<dbReference type="RefSeq" id="WP_168514262.1">
    <property type="nucleotide sequence ID" value="NZ_JAAXLS010000005.1"/>
</dbReference>
<dbReference type="SUPFAM" id="SSF53098">
    <property type="entry name" value="Ribonuclease H-like"/>
    <property type="match status" value="1"/>
</dbReference>
<dbReference type="InterPro" id="IPR019993">
    <property type="entry name" value="RecB_nuclease_TM0106_put"/>
</dbReference>
<evidence type="ECO:0000313" key="2">
    <source>
        <dbReference type="EMBL" id="NKQ53387.1"/>
    </source>
</evidence>